<gene>
    <name evidence="1" type="ORF">g.61974</name>
</gene>
<dbReference type="AlphaFoldDB" id="A0A146MFE2"/>
<name>A0A146MFE2_LYGHE</name>
<reference evidence="1" key="1">
    <citation type="journal article" date="2016" name="Gigascience">
        <title>De novo construction of an expanded transcriptome assembly for the western tarnished plant bug, Lygus hesperus.</title>
        <authorList>
            <person name="Tassone E.E."/>
            <person name="Geib S.M."/>
            <person name="Hall B."/>
            <person name="Fabrick J.A."/>
            <person name="Brent C.S."/>
            <person name="Hull J.J."/>
        </authorList>
    </citation>
    <scope>NUCLEOTIDE SEQUENCE</scope>
</reference>
<proteinExistence type="predicted"/>
<feature type="non-terminal residue" evidence="1">
    <location>
        <position position="1"/>
    </location>
</feature>
<organism evidence="1">
    <name type="scientific">Lygus hesperus</name>
    <name type="common">Western plant bug</name>
    <dbReference type="NCBI Taxonomy" id="30085"/>
    <lineage>
        <taxon>Eukaryota</taxon>
        <taxon>Metazoa</taxon>
        <taxon>Ecdysozoa</taxon>
        <taxon>Arthropoda</taxon>
        <taxon>Hexapoda</taxon>
        <taxon>Insecta</taxon>
        <taxon>Pterygota</taxon>
        <taxon>Neoptera</taxon>
        <taxon>Paraneoptera</taxon>
        <taxon>Hemiptera</taxon>
        <taxon>Heteroptera</taxon>
        <taxon>Panheteroptera</taxon>
        <taxon>Cimicomorpha</taxon>
        <taxon>Miridae</taxon>
        <taxon>Mirini</taxon>
        <taxon>Lygus</taxon>
    </lineage>
</organism>
<accession>A0A146MFE2</accession>
<sequence length="107" mass="12183">HCHRAVLTEHLAIPKTGSGPTKFPTAPSCKLVCSFVTFYSRVPWNPLFDCLSGLSARHPESIRFLCVNEVRTSSKCHNFLTFPRPQHIHLLPLTMLFWFVNPNIPII</sequence>
<evidence type="ECO:0000313" key="1">
    <source>
        <dbReference type="EMBL" id="JAQ17567.1"/>
    </source>
</evidence>
<protein>
    <submittedName>
        <fullName evidence="1">Uncharacterized protein</fullName>
    </submittedName>
</protein>
<dbReference type="EMBL" id="GDHC01001062">
    <property type="protein sequence ID" value="JAQ17567.1"/>
    <property type="molecule type" value="Transcribed_RNA"/>
</dbReference>